<reference evidence="1" key="1">
    <citation type="submission" date="2020-09" db="EMBL/GenBank/DDBJ databases">
        <title>Taishania pollutisoli gen. nov., sp. nov., Isolated from Tetrabromobisphenol A-Contaminated Soil.</title>
        <authorList>
            <person name="Chen Q."/>
        </authorList>
    </citation>
    <scope>NUCLEOTIDE SEQUENCE</scope>
    <source>
        <strain evidence="1">CZZ-1</strain>
    </source>
</reference>
<keyword evidence="2" id="KW-1185">Reference proteome</keyword>
<protein>
    <submittedName>
        <fullName evidence="1">Uncharacterized protein</fullName>
    </submittedName>
</protein>
<evidence type="ECO:0000313" key="2">
    <source>
        <dbReference type="Proteomes" id="UP000652681"/>
    </source>
</evidence>
<organism evidence="1 2">
    <name type="scientific">Taishania pollutisoli</name>
    <dbReference type="NCBI Taxonomy" id="2766479"/>
    <lineage>
        <taxon>Bacteria</taxon>
        <taxon>Pseudomonadati</taxon>
        <taxon>Bacteroidota</taxon>
        <taxon>Flavobacteriia</taxon>
        <taxon>Flavobacteriales</taxon>
        <taxon>Crocinitomicaceae</taxon>
        <taxon>Taishania</taxon>
    </lineage>
</organism>
<accession>A0A8J6PJ65</accession>
<sequence length="212" mass="23010">MKLVKKIIISGCLLSMCTLSCKKEQTKSEDEPIVQTPEDSLAVFSDIQIGNHHTATLSGFLCLRSGEVYTLNDPPKAADHQARIDLVYYYTATAPTSAYLGAPSTLGSNQAEGGLYDNAPNGVVYWATINETAIMPWESVSVGDFISITTYSELKAAWGTTGLMPHYVSNVQSGKVYRFITHNQKIGLLRIKSISGNGNVAAVMTVDIKIQK</sequence>
<comment type="caution">
    <text evidence="1">The sequence shown here is derived from an EMBL/GenBank/DDBJ whole genome shotgun (WGS) entry which is preliminary data.</text>
</comment>
<gene>
    <name evidence="1" type="ORF">H9Y05_08965</name>
</gene>
<evidence type="ECO:0000313" key="1">
    <source>
        <dbReference type="EMBL" id="MBC9812599.1"/>
    </source>
</evidence>
<name>A0A8J6PJ65_9FLAO</name>
<proteinExistence type="predicted"/>
<dbReference type="Proteomes" id="UP000652681">
    <property type="component" value="Unassembled WGS sequence"/>
</dbReference>
<dbReference type="RefSeq" id="WP_216714081.1">
    <property type="nucleotide sequence ID" value="NZ_JACVEL010000005.1"/>
</dbReference>
<dbReference type="EMBL" id="JACVEL010000005">
    <property type="protein sequence ID" value="MBC9812599.1"/>
    <property type="molecule type" value="Genomic_DNA"/>
</dbReference>
<dbReference type="AlphaFoldDB" id="A0A8J6PJ65"/>